<organism evidence="4 5">
    <name type="scientific">Motilimonas cestriensis</name>
    <dbReference type="NCBI Taxonomy" id="2742685"/>
    <lineage>
        <taxon>Bacteria</taxon>
        <taxon>Pseudomonadati</taxon>
        <taxon>Pseudomonadota</taxon>
        <taxon>Gammaproteobacteria</taxon>
        <taxon>Alteromonadales</taxon>
        <taxon>Alteromonadales genera incertae sedis</taxon>
        <taxon>Motilimonas</taxon>
    </lineage>
</organism>
<evidence type="ECO:0000313" key="5">
    <source>
        <dbReference type="Proteomes" id="UP001201273"/>
    </source>
</evidence>
<protein>
    <submittedName>
        <fullName evidence="4">CBS domain-containing protein</fullName>
    </submittedName>
</protein>
<comment type="caution">
    <text evidence="4">The sequence shown here is derived from an EMBL/GenBank/DDBJ whole genome shotgun (WGS) entry which is preliminary data.</text>
</comment>
<keyword evidence="1 2" id="KW-0129">CBS domain</keyword>
<dbReference type="InterPro" id="IPR051257">
    <property type="entry name" value="Diverse_CBS-Domain"/>
</dbReference>
<dbReference type="InterPro" id="IPR044729">
    <property type="entry name" value="CBS_bac"/>
</dbReference>
<dbReference type="Pfam" id="PF00571">
    <property type="entry name" value="CBS"/>
    <property type="match status" value="2"/>
</dbReference>
<evidence type="ECO:0000256" key="1">
    <source>
        <dbReference type="ARBA" id="ARBA00023122"/>
    </source>
</evidence>
<reference evidence="4 5" key="1">
    <citation type="journal article" date="2022" name="Environ. Microbiol. Rep.">
        <title>Eco-phylogenetic analyses reveal divergent evolution of vitamin B12 metabolism in the marine bacterial family 'Psychromonadaceae'.</title>
        <authorList>
            <person name="Jin X."/>
            <person name="Yang Y."/>
            <person name="Cao H."/>
            <person name="Gao B."/>
            <person name="Zhao Z."/>
        </authorList>
    </citation>
    <scope>NUCLEOTIDE SEQUENCE [LARGE SCALE GENOMIC DNA]</scope>
    <source>
        <strain evidence="4 5">MKS20</strain>
    </source>
</reference>
<name>A0ABS8WCY5_9GAMM</name>
<dbReference type="PANTHER" id="PTHR43080:SF2">
    <property type="entry name" value="CBS DOMAIN-CONTAINING PROTEIN"/>
    <property type="match status" value="1"/>
</dbReference>
<evidence type="ECO:0000259" key="3">
    <source>
        <dbReference type="PROSITE" id="PS51371"/>
    </source>
</evidence>
<keyword evidence="5" id="KW-1185">Reference proteome</keyword>
<dbReference type="Gene3D" id="3.10.580.10">
    <property type="entry name" value="CBS-domain"/>
    <property type="match status" value="1"/>
</dbReference>
<dbReference type="CDD" id="cd04629">
    <property type="entry name" value="CBS_pair_bac"/>
    <property type="match status" value="1"/>
</dbReference>
<dbReference type="PANTHER" id="PTHR43080">
    <property type="entry name" value="CBS DOMAIN-CONTAINING PROTEIN CBSX3, MITOCHONDRIAL"/>
    <property type="match status" value="1"/>
</dbReference>
<sequence>MPALLVKDFMNKKVVSFTNETSIAVAVHSLLQSHQIGAPVINEHKQVIGWISEQDCLDKMLKSSYHCDETALVGDIKNDQVLSVSPQDNVLDLANKMLGQKPKTYPVVEDGKLIGIIARRDILNAVDQHLSSCYTLKDPLINPPAHSHIFSAVGQK</sequence>
<dbReference type="SUPFAM" id="SSF54631">
    <property type="entry name" value="CBS-domain pair"/>
    <property type="match status" value="1"/>
</dbReference>
<feature type="domain" description="CBS" evidence="3">
    <location>
        <begin position="76"/>
        <end position="132"/>
    </location>
</feature>
<feature type="domain" description="CBS" evidence="3">
    <location>
        <begin position="10"/>
        <end position="69"/>
    </location>
</feature>
<gene>
    <name evidence="4" type="ORF">K6Y31_14360</name>
</gene>
<evidence type="ECO:0000256" key="2">
    <source>
        <dbReference type="PROSITE-ProRule" id="PRU00703"/>
    </source>
</evidence>
<dbReference type="RefSeq" id="WP_233053656.1">
    <property type="nucleotide sequence ID" value="NZ_JAIMJA010000015.1"/>
</dbReference>
<dbReference type="EMBL" id="JAIMJA010000015">
    <property type="protein sequence ID" value="MCE2595992.1"/>
    <property type="molecule type" value="Genomic_DNA"/>
</dbReference>
<dbReference type="InterPro" id="IPR046342">
    <property type="entry name" value="CBS_dom_sf"/>
</dbReference>
<proteinExistence type="predicted"/>
<dbReference type="InterPro" id="IPR000644">
    <property type="entry name" value="CBS_dom"/>
</dbReference>
<dbReference type="Proteomes" id="UP001201273">
    <property type="component" value="Unassembled WGS sequence"/>
</dbReference>
<evidence type="ECO:0000313" key="4">
    <source>
        <dbReference type="EMBL" id="MCE2595992.1"/>
    </source>
</evidence>
<dbReference type="PROSITE" id="PS51371">
    <property type="entry name" value="CBS"/>
    <property type="match status" value="2"/>
</dbReference>
<accession>A0ABS8WCY5</accession>
<dbReference type="SMART" id="SM00116">
    <property type="entry name" value="CBS"/>
    <property type="match status" value="2"/>
</dbReference>